<sequence length="124" mass="13334">MKTFSKITVFAALLCSAWTNSSLADVGSGLFVLEGSGGRGWEINCDLDREDKEPMSKLLLGRGKVATMALTKVVGGTCSFKTGPREPLKITFSDSNFPEKCPFEGAAGKCSRTINPNETGTFRF</sequence>
<reference evidence="2 3" key="2">
    <citation type="journal article" date="2009" name="PLoS ONE">
        <title>The photosynthetic apparatus and its regulation in the aerobic gammaproteobacterium Congregibacter litoralis gen. nov., sp. nov.</title>
        <authorList>
            <person name="Spring S."/>
            <person name="Lunsdorf H."/>
            <person name="Fuchs B.M."/>
            <person name="Tindall B.J."/>
        </authorList>
    </citation>
    <scope>NUCLEOTIDE SEQUENCE [LARGE SCALE GENOMIC DNA]</scope>
    <source>
        <strain evidence="2">KT71</strain>
    </source>
</reference>
<protein>
    <submittedName>
        <fullName evidence="2">Uncharacterized protein</fullName>
    </submittedName>
</protein>
<comment type="caution">
    <text evidence="2">The sequence shown here is derived from an EMBL/GenBank/DDBJ whole genome shotgun (WGS) entry which is preliminary data.</text>
</comment>
<keyword evidence="1" id="KW-0732">Signal</keyword>
<evidence type="ECO:0000313" key="2">
    <source>
        <dbReference type="EMBL" id="ESZ89428.1"/>
    </source>
</evidence>
<dbReference type="AlphaFoldDB" id="V7HS94"/>
<dbReference type="Proteomes" id="UP000019205">
    <property type="component" value="Chromosome"/>
</dbReference>
<name>V7HS94_9GAMM</name>
<keyword evidence="3" id="KW-1185">Reference proteome</keyword>
<proteinExistence type="predicted"/>
<feature type="signal peptide" evidence="1">
    <location>
        <begin position="1"/>
        <end position="24"/>
    </location>
</feature>
<dbReference type="RefSeq" id="WP_023659662.1">
    <property type="nucleotide sequence ID" value="NZ_CM002299.1"/>
</dbReference>
<gene>
    <name evidence="2" type="ORF">KT71_002372</name>
</gene>
<accession>V7HS94</accession>
<reference evidence="2 3" key="1">
    <citation type="journal article" date="2007" name="Proc. Natl. Acad. Sci. U.S.A.">
        <title>Characterization of a marine gammaproteobacterium capable of aerobic anoxygenic photosynthesis.</title>
        <authorList>
            <person name="Fuchs B.M."/>
            <person name="Spring S."/>
            <person name="Teeling H."/>
            <person name="Quast C."/>
            <person name="Wulf J."/>
            <person name="Schattenhofer M."/>
            <person name="Yan S."/>
            <person name="Ferriera S."/>
            <person name="Johnson J."/>
            <person name="Glockner F.O."/>
            <person name="Amann R."/>
        </authorList>
    </citation>
    <scope>NUCLEOTIDE SEQUENCE [LARGE SCALE GENOMIC DNA]</scope>
    <source>
        <strain evidence="2">KT71</strain>
    </source>
</reference>
<evidence type="ECO:0000313" key="3">
    <source>
        <dbReference type="Proteomes" id="UP000019205"/>
    </source>
</evidence>
<organism evidence="2 3">
    <name type="scientific">Congregibacter litoralis KT71</name>
    <dbReference type="NCBI Taxonomy" id="314285"/>
    <lineage>
        <taxon>Bacteria</taxon>
        <taxon>Pseudomonadati</taxon>
        <taxon>Pseudomonadota</taxon>
        <taxon>Gammaproteobacteria</taxon>
        <taxon>Cellvibrionales</taxon>
        <taxon>Halieaceae</taxon>
        <taxon>Congregibacter</taxon>
    </lineage>
</organism>
<feature type="chain" id="PRO_5004760569" evidence="1">
    <location>
        <begin position="25"/>
        <end position="124"/>
    </location>
</feature>
<dbReference type="STRING" id="314285.KT71_002372"/>
<dbReference type="EMBL" id="AAOA02000001">
    <property type="protein sequence ID" value="ESZ89428.1"/>
    <property type="molecule type" value="Genomic_DNA"/>
</dbReference>
<evidence type="ECO:0000256" key="1">
    <source>
        <dbReference type="SAM" id="SignalP"/>
    </source>
</evidence>
<dbReference type="HOGENOM" id="CLU_2000021_0_0_6"/>